<reference evidence="2 3" key="1">
    <citation type="submission" date="2018-09" db="EMBL/GenBank/DDBJ databases">
        <title>Genomic investigation of the strawberry pathogen Phytophthora fragariae indicates pathogenicity is determined by transcriptional variation in three key races.</title>
        <authorList>
            <person name="Adams T.M."/>
            <person name="Armitage A.D."/>
            <person name="Sobczyk M.K."/>
            <person name="Bates H.J."/>
            <person name="Dunwell J.M."/>
            <person name="Nellist C.F."/>
            <person name="Harrison R.J."/>
        </authorList>
    </citation>
    <scope>NUCLEOTIDE SEQUENCE [LARGE SCALE GENOMIC DNA]</scope>
    <source>
        <strain evidence="2 3">NOV-77</strain>
    </source>
</reference>
<evidence type="ECO:0008006" key="4">
    <source>
        <dbReference type="Google" id="ProtNLM"/>
    </source>
</evidence>
<evidence type="ECO:0000313" key="2">
    <source>
        <dbReference type="EMBL" id="KAE9356653.1"/>
    </source>
</evidence>
<sequence>MRFWWRCVLRVGCVELTFVHRCCGLVCSTRRRVGVSKMFLNCIECYQFPPLYMFGANPRASSSVGCGANYLF</sequence>
<accession>A0A6G0SDZ1</accession>
<dbReference type="EMBL" id="QXFY01000108">
    <property type="protein sequence ID" value="KAE9356653.1"/>
    <property type="molecule type" value="Genomic_DNA"/>
</dbReference>
<keyword evidence="1" id="KW-0732">Signal</keyword>
<protein>
    <recommendedName>
        <fullName evidence="4">Secreted protein</fullName>
    </recommendedName>
</protein>
<dbReference type="Proteomes" id="UP000486351">
    <property type="component" value="Unassembled WGS sequence"/>
</dbReference>
<evidence type="ECO:0000313" key="3">
    <source>
        <dbReference type="Proteomes" id="UP000486351"/>
    </source>
</evidence>
<feature type="signal peptide" evidence="1">
    <location>
        <begin position="1"/>
        <end position="24"/>
    </location>
</feature>
<comment type="caution">
    <text evidence="2">The sequence shown here is derived from an EMBL/GenBank/DDBJ whole genome shotgun (WGS) entry which is preliminary data.</text>
</comment>
<evidence type="ECO:0000256" key="1">
    <source>
        <dbReference type="SAM" id="SignalP"/>
    </source>
</evidence>
<organism evidence="2 3">
    <name type="scientific">Phytophthora fragariae</name>
    <dbReference type="NCBI Taxonomy" id="53985"/>
    <lineage>
        <taxon>Eukaryota</taxon>
        <taxon>Sar</taxon>
        <taxon>Stramenopiles</taxon>
        <taxon>Oomycota</taxon>
        <taxon>Peronosporomycetes</taxon>
        <taxon>Peronosporales</taxon>
        <taxon>Peronosporaceae</taxon>
        <taxon>Phytophthora</taxon>
    </lineage>
</organism>
<proteinExistence type="predicted"/>
<name>A0A6G0SDZ1_9STRA</name>
<gene>
    <name evidence="2" type="ORF">PF008_g3527</name>
</gene>
<dbReference type="AlphaFoldDB" id="A0A6G0SDZ1"/>
<feature type="chain" id="PRO_5026198912" description="Secreted protein" evidence="1">
    <location>
        <begin position="25"/>
        <end position="72"/>
    </location>
</feature>